<dbReference type="InterPro" id="IPR012337">
    <property type="entry name" value="RNaseH-like_sf"/>
</dbReference>
<dbReference type="PANTHER" id="PTHR37984">
    <property type="entry name" value="PROTEIN CBG26694"/>
    <property type="match status" value="1"/>
</dbReference>
<dbReference type="Proteomes" id="UP000031668">
    <property type="component" value="Unassembled WGS sequence"/>
</dbReference>
<dbReference type="Gene3D" id="3.30.420.10">
    <property type="entry name" value="Ribonuclease H-like superfamily/Ribonuclease H"/>
    <property type="match status" value="1"/>
</dbReference>
<dbReference type="InterPro" id="IPR050951">
    <property type="entry name" value="Retrovirus_Pol_polyprotein"/>
</dbReference>
<evidence type="ECO:0000313" key="1">
    <source>
        <dbReference type="EMBL" id="KII64026.1"/>
    </source>
</evidence>
<organism evidence="1 2">
    <name type="scientific">Thelohanellus kitauei</name>
    <name type="common">Myxosporean</name>
    <dbReference type="NCBI Taxonomy" id="669202"/>
    <lineage>
        <taxon>Eukaryota</taxon>
        <taxon>Metazoa</taxon>
        <taxon>Cnidaria</taxon>
        <taxon>Myxozoa</taxon>
        <taxon>Myxosporea</taxon>
        <taxon>Bivalvulida</taxon>
        <taxon>Platysporina</taxon>
        <taxon>Myxobolidae</taxon>
        <taxon>Thelohanellus</taxon>
    </lineage>
</organism>
<sequence>MSSPYHPATNGQAERFVQTFKRALQKSSKTPEEALLEFLLYYRRTPGDDGFSPSERLNGRQIRTHIDTYHPTPTKVSPENFTLPLQYSFIKAGSQCYVKNELRKGDRTPKWLPAIIQEILGRRHVLVKFMHSDKVVKGHMEQLRPRYTEAEETDFPLYLPTWNNANEREDSKLVQPETPEPLIPKAIYTSSTATGSIRIGSVEEKAEKIQEGKMLNTNSTY</sequence>
<reference evidence="1 2" key="1">
    <citation type="journal article" date="2014" name="Genome Biol. Evol.">
        <title>The genome of the myxosporean Thelohanellus kitauei shows adaptations to nutrient acquisition within its fish host.</title>
        <authorList>
            <person name="Yang Y."/>
            <person name="Xiong J."/>
            <person name="Zhou Z."/>
            <person name="Huo F."/>
            <person name="Miao W."/>
            <person name="Ran C."/>
            <person name="Liu Y."/>
            <person name="Zhang J."/>
            <person name="Feng J."/>
            <person name="Wang M."/>
            <person name="Wang M."/>
            <person name="Wang L."/>
            <person name="Yao B."/>
        </authorList>
    </citation>
    <scope>NUCLEOTIDE SEQUENCE [LARGE SCALE GENOMIC DNA]</scope>
    <source>
        <strain evidence="1">Wuqing</strain>
    </source>
</reference>
<dbReference type="GO" id="GO:0003676">
    <property type="term" value="F:nucleic acid binding"/>
    <property type="evidence" value="ECO:0007669"/>
    <property type="project" value="InterPro"/>
</dbReference>
<proteinExistence type="predicted"/>
<evidence type="ECO:0008006" key="3">
    <source>
        <dbReference type="Google" id="ProtNLM"/>
    </source>
</evidence>
<dbReference type="AlphaFoldDB" id="A0A0C2MAL7"/>
<dbReference type="OMA" id="THIDTYH"/>
<dbReference type="EMBL" id="JWZT01004474">
    <property type="protein sequence ID" value="KII64026.1"/>
    <property type="molecule type" value="Genomic_DNA"/>
</dbReference>
<dbReference type="PANTHER" id="PTHR37984:SF5">
    <property type="entry name" value="PROTEIN NYNRIN-LIKE"/>
    <property type="match status" value="1"/>
</dbReference>
<dbReference type="OrthoDB" id="5986708at2759"/>
<accession>A0A0C2MAL7</accession>
<gene>
    <name evidence="1" type="ORF">RF11_14651</name>
</gene>
<dbReference type="InterPro" id="IPR036397">
    <property type="entry name" value="RNaseH_sf"/>
</dbReference>
<evidence type="ECO:0000313" key="2">
    <source>
        <dbReference type="Proteomes" id="UP000031668"/>
    </source>
</evidence>
<protein>
    <recommendedName>
        <fullName evidence="3">Integrase catalytic domain-containing protein</fullName>
    </recommendedName>
</protein>
<keyword evidence="2" id="KW-1185">Reference proteome</keyword>
<comment type="caution">
    <text evidence="1">The sequence shown here is derived from an EMBL/GenBank/DDBJ whole genome shotgun (WGS) entry which is preliminary data.</text>
</comment>
<dbReference type="SUPFAM" id="SSF53098">
    <property type="entry name" value="Ribonuclease H-like"/>
    <property type="match status" value="1"/>
</dbReference>
<name>A0A0C2MAL7_THEKT</name>